<protein>
    <recommendedName>
        <fullName evidence="5">Peptide methionine sulfoxide reductase MsrA</fullName>
        <shortName evidence="5">Protein-methionine-S-oxide reductase</shortName>
        <ecNumber evidence="5">1.8.4.11</ecNumber>
    </recommendedName>
    <alternativeName>
        <fullName evidence="5">Peptide-methionine (S)-S-oxide reductase</fullName>
        <shortName evidence="5">Peptide Met(O) reductase</shortName>
    </alternativeName>
</protein>
<gene>
    <name evidence="5 7" type="primary">msrA</name>
    <name evidence="7" type="ORF">L0M99_00440</name>
</gene>
<keyword evidence="2 5" id="KW-0560">Oxidoreductase</keyword>
<dbReference type="AlphaFoldDB" id="A0AAJ1B9U2"/>
<dbReference type="NCBIfam" id="TIGR00401">
    <property type="entry name" value="msrA"/>
    <property type="match status" value="1"/>
</dbReference>
<evidence type="ECO:0000256" key="2">
    <source>
        <dbReference type="ARBA" id="ARBA00023002"/>
    </source>
</evidence>
<comment type="caution">
    <text evidence="7">The sequence shown here is derived from an EMBL/GenBank/DDBJ whole genome shotgun (WGS) entry which is preliminary data.</text>
</comment>
<dbReference type="HAMAP" id="MF_01401">
    <property type="entry name" value="MsrA"/>
    <property type="match status" value="1"/>
</dbReference>
<dbReference type="EC" id="1.8.4.11" evidence="5"/>
<comment type="catalytic activity">
    <reaction evidence="3 5">
        <text>L-methionyl-[protein] + [thioredoxin]-disulfide + H2O = L-methionyl-(S)-S-oxide-[protein] + [thioredoxin]-dithiol</text>
        <dbReference type="Rhea" id="RHEA:14217"/>
        <dbReference type="Rhea" id="RHEA-COMP:10698"/>
        <dbReference type="Rhea" id="RHEA-COMP:10700"/>
        <dbReference type="Rhea" id="RHEA-COMP:12313"/>
        <dbReference type="Rhea" id="RHEA-COMP:12315"/>
        <dbReference type="ChEBI" id="CHEBI:15377"/>
        <dbReference type="ChEBI" id="CHEBI:16044"/>
        <dbReference type="ChEBI" id="CHEBI:29950"/>
        <dbReference type="ChEBI" id="CHEBI:44120"/>
        <dbReference type="ChEBI" id="CHEBI:50058"/>
        <dbReference type="EC" id="1.8.4.11"/>
    </reaction>
</comment>
<evidence type="ECO:0000313" key="8">
    <source>
        <dbReference type="Proteomes" id="UP001200537"/>
    </source>
</evidence>
<proteinExistence type="inferred from homology"/>
<dbReference type="RefSeq" id="WP_238127392.1">
    <property type="nucleotide sequence ID" value="NZ_JAKNHJ010000001.1"/>
</dbReference>
<evidence type="ECO:0000256" key="5">
    <source>
        <dbReference type="HAMAP-Rule" id="MF_01401"/>
    </source>
</evidence>
<sequence length="173" mass="19638">MRNTETAYFAMGCFWGAERLFSGLDGVQQTEVGYMGGHLENPSYQQVYTDTTGHAETVRVVFDSAQISYRQLLEVFFSHHNPTTRNRQGGDVGSQYRSQVFPTTADQEHTAQAVLLKLKNQICDLYRAEPVTEIASASQLPVFYPAEDYHQRYLEKNPFGYCSIKDNGLMKCN</sequence>
<evidence type="ECO:0000259" key="6">
    <source>
        <dbReference type="Pfam" id="PF01625"/>
    </source>
</evidence>
<evidence type="ECO:0000256" key="4">
    <source>
        <dbReference type="ARBA" id="ARBA00048782"/>
    </source>
</evidence>
<reference evidence="7" key="1">
    <citation type="submission" date="2022-01" db="EMBL/GenBank/DDBJ databases">
        <title>Collection of gut derived symbiotic bacterial strains cultured from healthy donors.</title>
        <authorList>
            <person name="Lin H."/>
            <person name="Kohout C."/>
            <person name="Waligurski E."/>
            <person name="Pamer E.G."/>
        </authorList>
    </citation>
    <scope>NUCLEOTIDE SEQUENCE</scope>
    <source>
        <strain evidence="7">DFI.7.46</strain>
    </source>
</reference>
<evidence type="ECO:0000256" key="3">
    <source>
        <dbReference type="ARBA" id="ARBA00047806"/>
    </source>
</evidence>
<feature type="domain" description="Peptide methionine sulphoxide reductase MsrA" evidence="6">
    <location>
        <begin position="6"/>
        <end position="162"/>
    </location>
</feature>
<dbReference type="SUPFAM" id="SSF55068">
    <property type="entry name" value="Peptide methionine sulfoxide reductase"/>
    <property type="match status" value="1"/>
</dbReference>
<dbReference type="Proteomes" id="UP001200537">
    <property type="component" value="Unassembled WGS sequence"/>
</dbReference>
<dbReference type="Pfam" id="PF01625">
    <property type="entry name" value="PMSR"/>
    <property type="match status" value="1"/>
</dbReference>
<dbReference type="EMBL" id="JAKNHJ010000001">
    <property type="protein sequence ID" value="MCG4616964.1"/>
    <property type="molecule type" value="Genomic_DNA"/>
</dbReference>
<comment type="function">
    <text evidence="5">Has an important function as a repair enzyme for proteins that have been inactivated by oxidation. Catalyzes the reversible oxidation-reduction of methionine sulfoxide in proteins to methionine.</text>
</comment>
<evidence type="ECO:0000313" key="7">
    <source>
        <dbReference type="EMBL" id="MCG4616964.1"/>
    </source>
</evidence>
<dbReference type="PANTHER" id="PTHR43774">
    <property type="entry name" value="PEPTIDE METHIONINE SULFOXIDE REDUCTASE"/>
    <property type="match status" value="1"/>
</dbReference>
<feature type="active site" evidence="5">
    <location>
        <position position="13"/>
    </location>
</feature>
<dbReference type="InterPro" id="IPR036509">
    <property type="entry name" value="Met_Sox_Rdtase_MsrA_sf"/>
</dbReference>
<dbReference type="InterPro" id="IPR002569">
    <property type="entry name" value="Met_Sox_Rdtase_MsrA_dom"/>
</dbReference>
<comment type="catalytic activity">
    <reaction evidence="4 5">
        <text>[thioredoxin]-disulfide + L-methionine + H2O = L-methionine (S)-S-oxide + [thioredoxin]-dithiol</text>
        <dbReference type="Rhea" id="RHEA:19993"/>
        <dbReference type="Rhea" id="RHEA-COMP:10698"/>
        <dbReference type="Rhea" id="RHEA-COMP:10700"/>
        <dbReference type="ChEBI" id="CHEBI:15377"/>
        <dbReference type="ChEBI" id="CHEBI:29950"/>
        <dbReference type="ChEBI" id="CHEBI:50058"/>
        <dbReference type="ChEBI" id="CHEBI:57844"/>
        <dbReference type="ChEBI" id="CHEBI:58772"/>
        <dbReference type="EC" id="1.8.4.11"/>
    </reaction>
</comment>
<name>A0AAJ1B9U2_9ACTO</name>
<dbReference type="GO" id="GO:0008113">
    <property type="term" value="F:peptide-methionine (S)-S-oxide reductase activity"/>
    <property type="evidence" value="ECO:0007669"/>
    <property type="project" value="UniProtKB-UniRule"/>
</dbReference>
<comment type="similarity">
    <text evidence="1 5">Belongs to the MsrA Met sulfoxide reductase family.</text>
</comment>
<evidence type="ECO:0000256" key="1">
    <source>
        <dbReference type="ARBA" id="ARBA00005591"/>
    </source>
</evidence>
<dbReference type="Gene3D" id="3.30.1060.10">
    <property type="entry name" value="Peptide methionine sulphoxide reductase MsrA"/>
    <property type="match status" value="1"/>
</dbReference>
<organism evidence="7 8">
    <name type="scientific">Varibaculum cambriense</name>
    <dbReference type="NCBI Taxonomy" id="184870"/>
    <lineage>
        <taxon>Bacteria</taxon>
        <taxon>Bacillati</taxon>
        <taxon>Actinomycetota</taxon>
        <taxon>Actinomycetes</taxon>
        <taxon>Actinomycetales</taxon>
        <taxon>Actinomycetaceae</taxon>
        <taxon>Varibaculum</taxon>
    </lineage>
</organism>
<accession>A0AAJ1B9U2</accession>
<dbReference type="PANTHER" id="PTHR43774:SF1">
    <property type="entry name" value="PEPTIDE METHIONINE SULFOXIDE REDUCTASE MSRA 2"/>
    <property type="match status" value="1"/>
</dbReference>